<keyword evidence="3" id="KW-1185">Reference proteome</keyword>
<evidence type="ECO:0000313" key="2">
    <source>
        <dbReference type="EMBL" id="MBP2385278.1"/>
    </source>
</evidence>
<keyword evidence="1" id="KW-0732">Signal</keyword>
<feature type="signal peptide" evidence="1">
    <location>
        <begin position="1"/>
        <end position="28"/>
    </location>
</feature>
<dbReference type="RefSeq" id="WP_209996078.1">
    <property type="nucleotide sequence ID" value="NZ_BAAAJY010000012.1"/>
</dbReference>
<evidence type="ECO:0000256" key="1">
    <source>
        <dbReference type="SAM" id="SignalP"/>
    </source>
</evidence>
<evidence type="ECO:0000313" key="3">
    <source>
        <dbReference type="Proteomes" id="UP001296993"/>
    </source>
</evidence>
<organism evidence="2 3">
    <name type="scientific">Paeniglutamicibacter kerguelensis</name>
    <dbReference type="NCBI Taxonomy" id="254788"/>
    <lineage>
        <taxon>Bacteria</taxon>
        <taxon>Bacillati</taxon>
        <taxon>Actinomycetota</taxon>
        <taxon>Actinomycetes</taxon>
        <taxon>Micrococcales</taxon>
        <taxon>Micrococcaceae</taxon>
        <taxon>Paeniglutamicibacter</taxon>
    </lineage>
</organism>
<protein>
    <recommendedName>
        <fullName evidence="4">LppX_LprAFG lipoprotein</fullName>
    </recommendedName>
</protein>
<dbReference type="Proteomes" id="UP001296993">
    <property type="component" value="Unassembled WGS sequence"/>
</dbReference>
<accession>A0ABS4XA84</accession>
<comment type="caution">
    <text evidence="2">The sequence shown here is derived from an EMBL/GenBank/DDBJ whole genome shotgun (WGS) entry which is preliminary data.</text>
</comment>
<sequence>MRRRLRTLARLALGCAAALCLASCTYFGADDAPRLPSPGAKPPTAPPVVTSADAELDAKGRRILRDSLDALQMSAEVKVSAEGTMDGVPFSYEVDGDYDFMHSQSFEMREGKGRVQWLAEGSTSTYFVKANKWHGDLIEPTDHVDYLNALREDRWLRLPESEVASMILVSGKIDELIDFIEGSVDYKHMKYQGVHDLDGVPAHHFSAPESTLWLSTNNSPLPLRLETVTYGPYTRMTSVYRDWNEEIHHELPAEGQFATVSEHTNRST</sequence>
<feature type="chain" id="PRO_5046346843" description="LppX_LprAFG lipoprotein" evidence="1">
    <location>
        <begin position="29"/>
        <end position="268"/>
    </location>
</feature>
<name>A0ABS4XA84_9MICC</name>
<reference evidence="2 3" key="1">
    <citation type="submission" date="2021-03" db="EMBL/GenBank/DDBJ databases">
        <title>Sequencing the genomes of 1000 actinobacteria strains.</title>
        <authorList>
            <person name="Klenk H.-P."/>
        </authorList>
    </citation>
    <scope>NUCLEOTIDE SEQUENCE [LARGE SCALE GENOMIC DNA]</scope>
    <source>
        <strain evidence="2 3">DSM 15797</strain>
    </source>
</reference>
<proteinExistence type="predicted"/>
<dbReference type="EMBL" id="JAGIOF010000001">
    <property type="protein sequence ID" value="MBP2385278.1"/>
    <property type="molecule type" value="Genomic_DNA"/>
</dbReference>
<evidence type="ECO:0008006" key="4">
    <source>
        <dbReference type="Google" id="ProtNLM"/>
    </source>
</evidence>
<gene>
    <name evidence="2" type="ORF">JOF47_000789</name>
</gene>